<comment type="similarity">
    <text evidence="1 2">Belongs to the iron/ascorbate-dependent oxidoreductase family.</text>
</comment>
<keyword evidence="2" id="KW-0479">Metal-binding</keyword>
<dbReference type="Gene3D" id="2.60.120.330">
    <property type="entry name" value="B-lactam Antibiotic, Isopenicillin N Synthase, Chain"/>
    <property type="match status" value="1"/>
</dbReference>
<reference evidence="4 5" key="1">
    <citation type="submission" date="2019-06" db="EMBL/GenBank/DDBJ databases">
        <title>Wine fermentation using esterase from Monascus purpureus.</title>
        <authorList>
            <person name="Geng C."/>
            <person name="Zhang Y."/>
        </authorList>
    </citation>
    <scope>NUCLEOTIDE SEQUENCE [LARGE SCALE GENOMIC DNA]</scope>
    <source>
        <strain evidence="4">HQ1</strain>
    </source>
</reference>
<dbReference type="SUPFAM" id="SSF51197">
    <property type="entry name" value="Clavaminate synthase-like"/>
    <property type="match status" value="1"/>
</dbReference>
<dbReference type="PROSITE" id="PS51471">
    <property type="entry name" value="FE2OG_OXY"/>
    <property type="match status" value="1"/>
</dbReference>
<dbReference type="GO" id="GO:0044283">
    <property type="term" value="P:small molecule biosynthetic process"/>
    <property type="evidence" value="ECO:0007669"/>
    <property type="project" value="UniProtKB-ARBA"/>
</dbReference>
<comment type="caution">
    <text evidence="4">The sequence shown here is derived from an EMBL/GenBank/DDBJ whole genome shotgun (WGS) entry which is preliminary data.</text>
</comment>
<protein>
    <recommendedName>
        <fullName evidence="3">Fe2OG dioxygenase domain-containing protein</fullName>
    </recommendedName>
</protein>
<dbReference type="Pfam" id="PF03171">
    <property type="entry name" value="2OG-FeII_Oxy"/>
    <property type="match status" value="1"/>
</dbReference>
<accession>A0A507QK06</accession>
<dbReference type="STRING" id="5098.A0A507QK06"/>
<sequence length="337" mass="37635">MSIPLLDAAHFTSGSPTDRTQFCQDLVASVLRYGFVRLINHAIPEPVILDMFARSTDFFQLSPARKTAVAHPSGPDPQRGWSRVGEERTAKLFRHGGGCDDYDCSNMDYMVDAREHFDQGSPFDHEWANRWPAEDELPNFRTTMEAFYAAVHAVAQTLILPALEEGLGLVPGSLVRQCAGPHSELRLNHYPEIRLRDLRGGTTSRIHPHTDLGVVTCLFQHGGMGGLQARDHETGCWVPLHTESAAEMIVNISETLERWTNGQLRAGVHQVTVPPMLQDEPDDETLVPPRLSTAFFLKANRDACVGALSCFVSEECPRRFEEMTALEYHQQRLAAAY</sequence>
<feature type="domain" description="Fe2OG dioxygenase" evidence="3">
    <location>
        <begin position="181"/>
        <end position="299"/>
    </location>
</feature>
<gene>
    <name evidence="4" type="ORF">MPDQ_002720</name>
</gene>
<dbReference type="GO" id="GO:0046872">
    <property type="term" value="F:metal ion binding"/>
    <property type="evidence" value="ECO:0007669"/>
    <property type="project" value="UniProtKB-KW"/>
</dbReference>
<dbReference type="Pfam" id="PF14226">
    <property type="entry name" value="DIOX_N"/>
    <property type="match status" value="1"/>
</dbReference>
<evidence type="ECO:0000313" key="4">
    <source>
        <dbReference type="EMBL" id="TQB68818.1"/>
    </source>
</evidence>
<organism evidence="4 5">
    <name type="scientific">Monascus purpureus</name>
    <name type="common">Red mold</name>
    <name type="synonym">Monascus anka</name>
    <dbReference type="NCBI Taxonomy" id="5098"/>
    <lineage>
        <taxon>Eukaryota</taxon>
        <taxon>Fungi</taxon>
        <taxon>Dikarya</taxon>
        <taxon>Ascomycota</taxon>
        <taxon>Pezizomycotina</taxon>
        <taxon>Eurotiomycetes</taxon>
        <taxon>Eurotiomycetidae</taxon>
        <taxon>Eurotiales</taxon>
        <taxon>Aspergillaceae</taxon>
        <taxon>Monascus</taxon>
    </lineage>
</organism>
<keyword evidence="2" id="KW-0560">Oxidoreductase</keyword>
<dbReference type="GO" id="GO:0016491">
    <property type="term" value="F:oxidoreductase activity"/>
    <property type="evidence" value="ECO:0007669"/>
    <property type="project" value="UniProtKB-KW"/>
</dbReference>
<keyword evidence="2" id="KW-0408">Iron</keyword>
<dbReference type="EMBL" id="VIFY01000188">
    <property type="protein sequence ID" value="TQB68818.1"/>
    <property type="molecule type" value="Genomic_DNA"/>
</dbReference>
<dbReference type="InterPro" id="IPR005123">
    <property type="entry name" value="Oxoglu/Fe-dep_dioxygenase_dom"/>
</dbReference>
<evidence type="ECO:0000313" key="5">
    <source>
        <dbReference type="Proteomes" id="UP000319663"/>
    </source>
</evidence>
<evidence type="ECO:0000259" key="3">
    <source>
        <dbReference type="PROSITE" id="PS51471"/>
    </source>
</evidence>
<dbReference type="InterPro" id="IPR050231">
    <property type="entry name" value="Iron_ascorbate_oxido_reductase"/>
</dbReference>
<dbReference type="InterPro" id="IPR027443">
    <property type="entry name" value="IPNS-like_sf"/>
</dbReference>
<dbReference type="InterPro" id="IPR026992">
    <property type="entry name" value="DIOX_N"/>
</dbReference>
<dbReference type="PANTHER" id="PTHR47990">
    <property type="entry name" value="2-OXOGLUTARATE (2OG) AND FE(II)-DEPENDENT OXYGENASE SUPERFAMILY PROTEIN-RELATED"/>
    <property type="match status" value="1"/>
</dbReference>
<evidence type="ECO:0000256" key="1">
    <source>
        <dbReference type="ARBA" id="ARBA00008056"/>
    </source>
</evidence>
<dbReference type="OrthoDB" id="288590at2759"/>
<dbReference type="Proteomes" id="UP000319663">
    <property type="component" value="Unassembled WGS sequence"/>
</dbReference>
<dbReference type="InterPro" id="IPR044861">
    <property type="entry name" value="IPNS-like_FE2OG_OXY"/>
</dbReference>
<proteinExistence type="inferred from homology"/>
<keyword evidence="5" id="KW-1185">Reference proteome</keyword>
<evidence type="ECO:0000256" key="2">
    <source>
        <dbReference type="RuleBase" id="RU003682"/>
    </source>
</evidence>
<dbReference type="AlphaFoldDB" id="A0A507QK06"/>
<name>A0A507QK06_MONPU</name>